<dbReference type="EMBL" id="CAIIXF020000007">
    <property type="protein sequence ID" value="CAH1789834.1"/>
    <property type="molecule type" value="Genomic_DNA"/>
</dbReference>
<feature type="compositionally biased region" description="Polar residues" evidence="1">
    <location>
        <begin position="210"/>
        <end position="220"/>
    </location>
</feature>
<evidence type="ECO:0000313" key="3">
    <source>
        <dbReference type="Proteomes" id="UP000749559"/>
    </source>
</evidence>
<evidence type="ECO:0000313" key="2">
    <source>
        <dbReference type="EMBL" id="CAH1789834.1"/>
    </source>
</evidence>
<protein>
    <submittedName>
        <fullName evidence="2">Uncharacterized protein</fullName>
    </submittedName>
</protein>
<feature type="region of interest" description="Disordered" evidence="1">
    <location>
        <begin position="128"/>
        <end position="191"/>
    </location>
</feature>
<feature type="region of interest" description="Disordered" evidence="1">
    <location>
        <begin position="205"/>
        <end position="245"/>
    </location>
</feature>
<accession>A0A8S4P936</accession>
<gene>
    <name evidence="2" type="ORF">OFUS_LOCUS15122</name>
</gene>
<comment type="caution">
    <text evidence="2">The sequence shown here is derived from an EMBL/GenBank/DDBJ whole genome shotgun (WGS) entry which is preliminary data.</text>
</comment>
<evidence type="ECO:0000256" key="1">
    <source>
        <dbReference type="SAM" id="MobiDB-lite"/>
    </source>
</evidence>
<organism evidence="2 3">
    <name type="scientific">Owenia fusiformis</name>
    <name type="common">Polychaete worm</name>
    <dbReference type="NCBI Taxonomy" id="6347"/>
    <lineage>
        <taxon>Eukaryota</taxon>
        <taxon>Metazoa</taxon>
        <taxon>Spiralia</taxon>
        <taxon>Lophotrochozoa</taxon>
        <taxon>Annelida</taxon>
        <taxon>Polychaeta</taxon>
        <taxon>Sedentaria</taxon>
        <taxon>Canalipalpata</taxon>
        <taxon>Sabellida</taxon>
        <taxon>Oweniida</taxon>
        <taxon>Oweniidae</taxon>
        <taxon>Owenia</taxon>
    </lineage>
</organism>
<dbReference type="Proteomes" id="UP000749559">
    <property type="component" value="Unassembled WGS sequence"/>
</dbReference>
<reference evidence="2" key="1">
    <citation type="submission" date="2022-03" db="EMBL/GenBank/DDBJ databases">
        <authorList>
            <person name="Martin C."/>
        </authorList>
    </citation>
    <scope>NUCLEOTIDE SEQUENCE</scope>
</reference>
<dbReference type="AlphaFoldDB" id="A0A8S4P936"/>
<keyword evidence="3" id="KW-1185">Reference proteome</keyword>
<sequence length="286" mass="31135">MMLWKTQYAYGSSPKEKANNDLESQSVGDGEKGPGKISPRKGKHGKTGSDMDIDQTATKLKKIVIEQPSSVGKNTGQFSPPVQVGMTNLIDSCGYQPGAGHPGLAYRRVQQNTTNPLKLKIYRTINEEEQSKNESCVVRLEPDIPEDECPSRSSSESSEGDALDSGVESPHDVTSGSHTPPINVPRRVSAPPKMIPIMRKSDWEPKVASPLTSPGNFTVASSRNPPMPSPRNMPQSAPPYPSHKFPWQLKVDKVSQDPPLLQNGALSEAFPLGVNGSYMFILINFI</sequence>
<name>A0A8S4P936_OWEFU</name>
<feature type="compositionally biased region" description="Pro residues" evidence="1">
    <location>
        <begin position="225"/>
        <end position="241"/>
    </location>
</feature>
<feature type="region of interest" description="Disordered" evidence="1">
    <location>
        <begin position="1"/>
        <end position="54"/>
    </location>
</feature>
<proteinExistence type="predicted"/>
<feature type="non-terminal residue" evidence="2">
    <location>
        <position position="286"/>
    </location>
</feature>